<evidence type="ECO:0000256" key="4">
    <source>
        <dbReference type="ARBA" id="ARBA00022857"/>
    </source>
</evidence>
<dbReference type="PANTHER" id="PTHR11728:SF1">
    <property type="entry name" value="GLYCEROL-3-PHOSPHATE DEHYDROGENASE [NAD(+)] 2, CHLOROPLASTIC"/>
    <property type="match status" value="1"/>
</dbReference>
<dbReference type="PIRSF" id="PIRSF000114">
    <property type="entry name" value="Glycerol-3-P_dh"/>
    <property type="match status" value="1"/>
</dbReference>
<comment type="pathway">
    <text evidence="14">Membrane lipid metabolism; glycerophospholipid metabolism.</text>
</comment>
<dbReference type="GO" id="GO:0141153">
    <property type="term" value="F:glycerol-3-phosphate dehydrogenase (NADP+) activity"/>
    <property type="evidence" value="ECO:0007669"/>
    <property type="project" value="RHEA"/>
</dbReference>
<dbReference type="InterPro" id="IPR006109">
    <property type="entry name" value="G3P_DH_NAD-dep_C"/>
</dbReference>
<comment type="catalytic activity">
    <reaction evidence="10">
        <text>sn-glycerol 3-phosphate + NADP(+) = dihydroxyacetone phosphate + NADPH + H(+)</text>
        <dbReference type="Rhea" id="RHEA:11096"/>
        <dbReference type="ChEBI" id="CHEBI:15378"/>
        <dbReference type="ChEBI" id="CHEBI:57597"/>
        <dbReference type="ChEBI" id="CHEBI:57642"/>
        <dbReference type="ChEBI" id="CHEBI:57783"/>
        <dbReference type="ChEBI" id="CHEBI:58349"/>
        <dbReference type="EC" id="1.1.1.94"/>
    </reaction>
    <physiologicalReaction direction="right-to-left" evidence="10">
        <dbReference type="Rhea" id="RHEA:11098"/>
    </physiologicalReaction>
</comment>
<feature type="binding site" evidence="14">
    <location>
        <position position="35"/>
    </location>
    <ligand>
        <name>NADPH</name>
        <dbReference type="ChEBI" id="CHEBI:57783"/>
    </ligand>
</feature>
<dbReference type="InterPro" id="IPR008927">
    <property type="entry name" value="6-PGluconate_DH-like_C_sf"/>
</dbReference>
<feature type="domain" description="Glycerol-3-phosphate dehydrogenase NAD-dependent C-terminal" evidence="20">
    <location>
        <begin position="208"/>
        <end position="343"/>
    </location>
</feature>
<evidence type="ECO:0000256" key="6">
    <source>
        <dbReference type="ARBA" id="ARBA00023027"/>
    </source>
</evidence>
<dbReference type="GO" id="GO:0141152">
    <property type="term" value="F:glycerol-3-phosphate dehydrogenase (NAD+) activity"/>
    <property type="evidence" value="ECO:0007669"/>
    <property type="project" value="RHEA"/>
</dbReference>
<dbReference type="RefSeq" id="WP_093250354.1">
    <property type="nucleotide sequence ID" value="NZ_FNQM01000003.1"/>
</dbReference>
<evidence type="ECO:0000256" key="16">
    <source>
        <dbReference type="PIRSR" id="PIRSR000114-2"/>
    </source>
</evidence>
<proteinExistence type="inferred from homology"/>
<feature type="binding site" evidence="14">
    <location>
        <position position="55"/>
    </location>
    <ligand>
        <name>NADPH</name>
        <dbReference type="ChEBI" id="CHEBI:57783"/>
    </ligand>
</feature>
<dbReference type="GO" id="GO:0008654">
    <property type="term" value="P:phospholipid biosynthetic process"/>
    <property type="evidence" value="ECO:0007669"/>
    <property type="project" value="UniProtKB-KW"/>
</dbReference>
<dbReference type="STRING" id="89524.SAMN05444370_103131"/>
<evidence type="ECO:0000256" key="17">
    <source>
        <dbReference type="PIRSR" id="PIRSR000114-3"/>
    </source>
</evidence>
<dbReference type="PROSITE" id="PS00957">
    <property type="entry name" value="NAD_G3PDH"/>
    <property type="match status" value="1"/>
</dbReference>
<evidence type="ECO:0000256" key="7">
    <source>
        <dbReference type="ARBA" id="ARBA00023098"/>
    </source>
</evidence>
<feature type="binding site" evidence="14">
    <location>
        <position position="129"/>
    </location>
    <ligand>
        <name>NADPH</name>
        <dbReference type="ChEBI" id="CHEBI:57783"/>
    </ligand>
</feature>
<dbReference type="Pfam" id="PF07479">
    <property type="entry name" value="NAD_Gly3P_dh_C"/>
    <property type="match status" value="1"/>
</dbReference>
<keyword evidence="3 14" id="KW-0547">Nucleotide-binding</keyword>
<feature type="binding site" evidence="14">
    <location>
        <position position="282"/>
    </location>
    <ligand>
        <name>sn-glycerol 3-phosphate</name>
        <dbReference type="ChEBI" id="CHEBI:57597"/>
    </ligand>
</feature>
<dbReference type="PANTHER" id="PTHR11728">
    <property type="entry name" value="GLYCEROL-3-PHOSPHATE DEHYDROGENASE"/>
    <property type="match status" value="1"/>
</dbReference>
<evidence type="ECO:0000256" key="5">
    <source>
        <dbReference type="ARBA" id="ARBA00023002"/>
    </source>
</evidence>
<dbReference type="GO" id="GO:0005975">
    <property type="term" value="P:carbohydrate metabolic process"/>
    <property type="evidence" value="ECO:0007669"/>
    <property type="project" value="InterPro"/>
</dbReference>
<feature type="binding site" evidence="14">
    <location>
        <position position="129"/>
    </location>
    <ligand>
        <name>sn-glycerol 3-phosphate</name>
        <dbReference type="ChEBI" id="CHEBI:57597"/>
    </ligand>
</feature>
<feature type="binding site" evidence="14">
    <location>
        <position position="302"/>
    </location>
    <ligand>
        <name>NADPH</name>
        <dbReference type="ChEBI" id="CHEBI:57783"/>
    </ligand>
</feature>
<evidence type="ECO:0000256" key="13">
    <source>
        <dbReference type="ARBA" id="ARBA00080511"/>
    </source>
</evidence>
<evidence type="ECO:0000256" key="9">
    <source>
        <dbReference type="ARBA" id="ARBA00023264"/>
    </source>
</evidence>
<dbReference type="GO" id="GO:0006650">
    <property type="term" value="P:glycerophospholipid metabolic process"/>
    <property type="evidence" value="ECO:0007669"/>
    <property type="project" value="UniProtKB-UniRule"/>
</dbReference>
<dbReference type="InterPro" id="IPR011128">
    <property type="entry name" value="G3P_DH_NAD-dep_N"/>
</dbReference>
<dbReference type="InterPro" id="IPR036291">
    <property type="entry name" value="NAD(P)-bd_dom_sf"/>
</dbReference>
<feature type="binding site" evidence="16">
    <location>
        <begin position="283"/>
        <end position="284"/>
    </location>
    <ligand>
        <name>substrate</name>
    </ligand>
</feature>
<feature type="domain" description="Glycerol-3-phosphate dehydrogenase NAD-dependent N-terminal" evidence="19">
    <location>
        <begin position="27"/>
        <end position="177"/>
    </location>
</feature>
<comment type="subcellular location">
    <subcellularLocation>
        <location evidence="14">Cytoplasm</location>
    </subcellularLocation>
</comment>
<dbReference type="GO" id="GO:0046167">
    <property type="term" value="P:glycerol-3-phosphate biosynthetic process"/>
    <property type="evidence" value="ECO:0007669"/>
    <property type="project" value="UniProtKB-UniRule"/>
</dbReference>
<feature type="binding site" evidence="17">
    <location>
        <position position="161"/>
    </location>
    <ligand>
        <name>NAD(+)</name>
        <dbReference type="ChEBI" id="CHEBI:57540"/>
    </ligand>
</feature>
<dbReference type="FunFam" id="3.40.50.720:FF:000019">
    <property type="entry name" value="Glycerol-3-phosphate dehydrogenase [NAD(P)+]"/>
    <property type="match status" value="1"/>
</dbReference>
<keyword evidence="2 14" id="KW-0444">Lipid biosynthesis</keyword>
<dbReference type="UniPathway" id="UPA00940"/>
<feature type="binding site" evidence="14">
    <location>
        <position position="304"/>
    </location>
    <ligand>
        <name>NADPH</name>
        <dbReference type="ChEBI" id="CHEBI:57783"/>
    </ligand>
</feature>
<dbReference type="SUPFAM" id="SSF48179">
    <property type="entry name" value="6-phosphogluconate dehydrogenase C-terminal domain-like"/>
    <property type="match status" value="1"/>
</dbReference>
<accession>A0A1H3YK25</accession>
<organism evidence="21 22">
    <name type="scientific">Rubrimonas cliftonensis</name>
    <dbReference type="NCBI Taxonomy" id="89524"/>
    <lineage>
        <taxon>Bacteria</taxon>
        <taxon>Pseudomonadati</taxon>
        <taxon>Pseudomonadota</taxon>
        <taxon>Alphaproteobacteria</taxon>
        <taxon>Rhodobacterales</taxon>
        <taxon>Paracoccaceae</taxon>
        <taxon>Rubrimonas</taxon>
    </lineage>
</organism>
<evidence type="ECO:0000256" key="15">
    <source>
        <dbReference type="PIRSR" id="PIRSR000114-1"/>
    </source>
</evidence>
<dbReference type="InterPro" id="IPR006168">
    <property type="entry name" value="G3P_DH_NAD-dep"/>
</dbReference>
<dbReference type="Gene3D" id="1.10.1040.10">
    <property type="entry name" value="N-(1-d-carboxylethyl)-l-norvaline Dehydrogenase, domain 2"/>
    <property type="match status" value="1"/>
</dbReference>
<feature type="binding site" evidence="14">
    <location>
        <position position="159"/>
    </location>
    <ligand>
        <name>sn-glycerol 3-phosphate</name>
        <dbReference type="ChEBI" id="CHEBI:57597"/>
    </ligand>
</feature>
<dbReference type="InterPro" id="IPR013328">
    <property type="entry name" value="6PGD_dom2"/>
</dbReference>
<comment type="caution">
    <text evidence="14">Lacks conserved residue(s) required for the propagation of feature annotation.</text>
</comment>
<keyword evidence="4 14" id="KW-0521">NADP</keyword>
<keyword evidence="22" id="KW-1185">Reference proteome</keyword>
<evidence type="ECO:0000256" key="1">
    <source>
        <dbReference type="ARBA" id="ARBA00011009"/>
    </source>
</evidence>
<feature type="binding site" evidence="14">
    <location>
        <position position="283"/>
    </location>
    <ligand>
        <name>NADPH</name>
        <dbReference type="ChEBI" id="CHEBI:57783"/>
    </ligand>
</feature>
<dbReference type="EMBL" id="FNQM01000003">
    <property type="protein sequence ID" value="SEA11817.1"/>
    <property type="molecule type" value="Genomic_DNA"/>
</dbReference>
<keyword evidence="9 14" id="KW-1208">Phospholipid metabolism</keyword>
<dbReference type="HAMAP" id="MF_00394">
    <property type="entry name" value="NAD_Glyc3P_dehydrog"/>
    <property type="match status" value="1"/>
</dbReference>
<feature type="binding site" evidence="14">
    <location>
        <position position="284"/>
    </location>
    <ligand>
        <name>sn-glycerol 3-phosphate</name>
        <dbReference type="ChEBI" id="CHEBI:57597"/>
    </ligand>
</feature>
<keyword evidence="5 14" id="KW-0560">Oxidoreductase</keyword>
<dbReference type="GO" id="GO:0005829">
    <property type="term" value="C:cytosol"/>
    <property type="evidence" value="ECO:0007669"/>
    <property type="project" value="TreeGrafter"/>
</dbReference>
<feature type="active site" description="Proton acceptor" evidence="14 15">
    <location>
        <position position="219"/>
    </location>
</feature>
<feature type="binding site" evidence="14">
    <location>
        <position position="157"/>
    </location>
    <ligand>
        <name>sn-glycerol 3-phosphate</name>
        <dbReference type="ChEBI" id="CHEBI:57597"/>
    </ligand>
</feature>
<dbReference type="EC" id="1.1.1.94" evidence="11 14"/>
<feature type="binding site" evidence="14">
    <location>
        <position position="161"/>
    </location>
    <ligand>
        <name>NADPH</name>
        <dbReference type="ChEBI" id="CHEBI:57783"/>
    </ligand>
</feature>
<sequence length="368" mass="37738">MDVIDLSAHAHQRPSPTAELAGGYGRIAVIGAGAWGAALAAVAARAGRSVTLWARRPELAAEINATHRNARYLGDAALPPQIRATADLREALAGAQAALVVVPSHALRETVASLAPHLAPGAPIALAAKGVEQGSGLLMSEVAAQAAPGFRIAALSGPSFADEVARDLPTAVVIASSCAGDETPETSIAARLALSMSTPTFRCYVSDDLMGVEIGGAVKNVIAIATGMAEGAGFGHNARAALITRGLDEIKSLAHALGGRRETVTGLSGMGDLSLTASDAKSRNFAYGLRLGRGEKADSGALVEGVRNAVSVTELARARGVEMPICEAVRSVVHDGEAFREAFHRLWTRPLEGEPRALDLAIAHPAAS</sequence>
<evidence type="ECO:0000259" key="19">
    <source>
        <dbReference type="Pfam" id="PF01210"/>
    </source>
</evidence>
<dbReference type="SUPFAM" id="SSF51735">
    <property type="entry name" value="NAD(P)-binding Rossmann-fold domains"/>
    <property type="match status" value="1"/>
</dbReference>
<feature type="binding site" evidence="14">
    <location>
        <position position="72"/>
    </location>
    <ligand>
        <name>NADPH</name>
        <dbReference type="ChEBI" id="CHEBI:57783"/>
    </ligand>
</feature>
<feature type="binding site" evidence="14">
    <location>
        <position position="272"/>
    </location>
    <ligand>
        <name>sn-glycerol 3-phosphate</name>
        <dbReference type="ChEBI" id="CHEBI:57597"/>
    </ligand>
</feature>
<evidence type="ECO:0000259" key="20">
    <source>
        <dbReference type="Pfam" id="PF07479"/>
    </source>
</evidence>
<dbReference type="AlphaFoldDB" id="A0A1H3YK25"/>
<comment type="catalytic activity">
    <reaction evidence="14">
        <text>sn-glycerol 3-phosphate + NAD(+) = dihydroxyacetone phosphate + NADH + H(+)</text>
        <dbReference type="Rhea" id="RHEA:11092"/>
        <dbReference type="ChEBI" id="CHEBI:15378"/>
        <dbReference type="ChEBI" id="CHEBI:57540"/>
        <dbReference type="ChEBI" id="CHEBI:57597"/>
        <dbReference type="ChEBI" id="CHEBI:57642"/>
        <dbReference type="ChEBI" id="CHEBI:57945"/>
        <dbReference type="EC" id="1.1.1.94"/>
    </reaction>
</comment>
<feature type="binding site" evidence="17">
    <location>
        <position position="283"/>
    </location>
    <ligand>
        <name>NAD(+)</name>
        <dbReference type="ChEBI" id="CHEBI:57540"/>
    </ligand>
</feature>
<feature type="binding site" evidence="16">
    <location>
        <position position="129"/>
    </location>
    <ligand>
        <name>substrate</name>
    </ligand>
</feature>
<feature type="binding site" evidence="14">
    <location>
        <position position="219"/>
    </location>
    <ligand>
        <name>sn-glycerol 3-phosphate</name>
        <dbReference type="ChEBI" id="CHEBI:57597"/>
    </ligand>
</feature>
<evidence type="ECO:0000256" key="3">
    <source>
        <dbReference type="ARBA" id="ARBA00022741"/>
    </source>
</evidence>
<comment type="function">
    <text evidence="14">Catalyzes the reduction of the glycolytic intermediate dihydroxyacetone phosphate (DHAP) to sn-glycerol 3-phosphate (G3P), the key precursor for phospholipid synthesis.</text>
</comment>
<evidence type="ECO:0000256" key="10">
    <source>
        <dbReference type="ARBA" id="ARBA00052716"/>
    </source>
</evidence>
<dbReference type="FunFam" id="1.10.1040.10:FF:000001">
    <property type="entry name" value="Glycerol-3-phosphate dehydrogenase [NAD(P)+]"/>
    <property type="match status" value="1"/>
</dbReference>
<gene>
    <name evidence="14" type="primary">gpsA</name>
    <name evidence="21" type="ORF">SAMN05444370_103131</name>
</gene>
<evidence type="ECO:0000313" key="22">
    <source>
        <dbReference type="Proteomes" id="UP000198703"/>
    </source>
</evidence>
<keyword evidence="14" id="KW-0963">Cytoplasm</keyword>
<dbReference type="GO" id="GO:0051287">
    <property type="term" value="F:NAD binding"/>
    <property type="evidence" value="ECO:0007669"/>
    <property type="project" value="InterPro"/>
</dbReference>
<dbReference type="NCBIfam" id="NF000940">
    <property type="entry name" value="PRK00094.1-2"/>
    <property type="match status" value="1"/>
</dbReference>
<keyword evidence="6 14" id="KW-0520">NAD</keyword>
<keyword evidence="7 14" id="KW-0443">Lipid metabolism</keyword>
<evidence type="ECO:0000256" key="2">
    <source>
        <dbReference type="ARBA" id="ARBA00022516"/>
    </source>
</evidence>
<evidence type="ECO:0000256" key="18">
    <source>
        <dbReference type="RuleBase" id="RU000437"/>
    </source>
</evidence>
<protein>
    <recommendedName>
        <fullName evidence="12 14">Glycerol-3-phosphate dehydrogenase [NAD(P)+]</fullName>
        <ecNumber evidence="11 14">1.1.1.94</ecNumber>
    </recommendedName>
    <alternativeName>
        <fullName evidence="14">NAD(P)(+)-dependent glycerol-3-phosphate dehydrogenase</fullName>
    </alternativeName>
    <alternativeName>
        <fullName evidence="13 14">NAD(P)H-dependent dihydroxyacetone-phosphate reductase</fullName>
    </alternativeName>
</protein>
<evidence type="ECO:0000256" key="14">
    <source>
        <dbReference type="HAMAP-Rule" id="MF_00394"/>
    </source>
</evidence>
<name>A0A1H3YK25_9RHOB</name>
<comment type="similarity">
    <text evidence="1 14 18">Belongs to the NAD-dependent glycerol-3-phosphate dehydrogenase family.</text>
</comment>
<dbReference type="Proteomes" id="UP000198703">
    <property type="component" value="Unassembled WGS sequence"/>
</dbReference>
<feature type="binding site" evidence="17">
    <location>
        <begin position="31"/>
        <end position="36"/>
    </location>
    <ligand>
        <name>NAD(+)</name>
        <dbReference type="ChEBI" id="CHEBI:57540"/>
    </ligand>
</feature>
<dbReference type="Gene3D" id="3.40.50.720">
    <property type="entry name" value="NAD(P)-binding Rossmann-like Domain"/>
    <property type="match status" value="1"/>
</dbReference>
<reference evidence="21 22" key="1">
    <citation type="submission" date="2016-10" db="EMBL/GenBank/DDBJ databases">
        <authorList>
            <person name="de Groot N.N."/>
        </authorList>
    </citation>
    <scope>NUCLEOTIDE SEQUENCE [LARGE SCALE GENOMIC DNA]</scope>
    <source>
        <strain evidence="21 22">DSM 15345</strain>
    </source>
</reference>
<evidence type="ECO:0000313" key="21">
    <source>
        <dbReference type="EMBL" id="SEA11817.1"/>
    </source>
</evidence>
<dbReference type="PRINTS" id="PR00077">
    <property type="entry name" value="GPDHDRGNASE"/>
</dbReference>
<feature type="binding site" evidence="14">
    <location>
        <position position="56"/>
    </location>
    <ligand>
        <name>NADPH</name>
        <dbReference type="ChEBI" id="CHEBI:57783"/>
    </ligand>
</feature>
<dbReference type="GO" id="GO:0046168">
    <property type="term" value="P:glycerol-3-phosphate catabolic process"/>
    <property type="evidence" value="ECO:0007669"/>
    <property type="project" value="InterPro"/>
</dbReference>
<keyword evidence="8 14" id="KW-0594">Phospholipid biosynthesis</keyword>
<feature type="binding site" evidence="14">
    <location>
        <position position="283"/>
    </location>
    <ligand>
        <name>sn-glycerol 3-phosphate</name>
        <dbReference type="ChEBI" id="CHEBI:57597"/>
    </ligand>
</feature>
<evidence type="ECO:0000256" key="8">
    <source>
        <dbReference type="ARBA" id="ARBA00023209"/>
    </source>
</evidence>
<dbReference type="OrthoDB" id="9812273at2"/>
<dbReference type="NCBIfam" id="NF000942">
    <property type="entry name" value="PRK00094.1-4"/>
    <property type="match status" value="1"/>
</dbReference>
<dbReference type="Pfam" id="PF01210">
    <property type="entry name" value="NAD_Gly3P_dh_N"/>
    <property type="match status" value="1"/>
</dbReference>
<evidence type="ECO:0000256" key="12">
    <source>
        <dbReference type="ARBA" id="ARBA00069372"/>
    </source>
</evidence>
<evidence type="ECO:0000256" key="11">
    <source>
        <dbReference type="ARBA" id="ARBA00066687"/>
    </source>
</evidence>